<dbReference type="InterPro" id="IPR038157">
    <property type="entry name" value="FeoA_core_dom"/>
</dbReference>
<feature type="transmembrane region" description="Helical" evidence="16">
    <location>
        <begin position="477"/>
        <end position="503"/>
    </location>
</feature>
<feature type="binding site" evidence="14">
    <location>
        <begin position="143"/>
        <end position="150"/>
    </location>
    <ligand>
        <name>GTP</name>
        <dbReference type="ChEBI" id="CHEBI:37565"/>
        <label>1</label>
    </ligand>
</feature>
<evidence type="ECO:0000313" key="19">
    <source>
        <dbReference type="EMBL" id="GKI19246.1"/>
    </source>
</evidence>
<feature type="binding site" evidence="15">
    <location>
        <position position="155"/>
    </location>
    <ligand>
        <name>Mg(2+)</name>
        <dbReference type="ChEBI" id="CHEBI:18420"/>
        <label>2</label>
    </ligand>
</feature>
<keyword evidence="6 14" id="KW-0547">Nucleotide-binding</keyword>
<dbReference type="Gene3D" id="1.10.287.1770">
    <property type="match status" value="1"/>
</dbReference>
<dbReference type="Pfam" id="PF07670">
    <property type="entry name" value="Gate"/>
    <property type="match status" value="2"/>
</dbReference>
<dbReference type="Pfam" id="PF07664">
    <property type="entry name" value="FeoB_C"/>
    <property type="match status" value="1"/>
</dbReference>
<evidence type="ECO:0000256" key="5">
    <source>
        <dbReference type="ARBA" id="ARBA00022692"/>
    </source>
</evidence>
<dbReference type="Proteomes" id="UP001055105">
    <property type="component" value="Unassembled WGS sequence"/>
</dbReference>
<comment type="similarity">
    <text evidence="16">Belongs to the TRAFAC class TrmE-Era-EngA-EngB-Septin-like GTPase superfamily. FeoB GTPase (TC 9.A.8) family.</text>
</comment>
<dbReference type="SUPFAM" id="SSF52540">
    <property type="entry name" value="P-loop containing nucleoside triphosphate hydrolases"/>
    <property type="match status" value="1"/>
</dbReference>
<evidence type="ECO:0000256" key="7">
    <source>
        <dbReference type="ARBA" id="ARBA00022989"/>
    </source>
</evidence>
<keyword evidence="4 16" id="KW-0410">Iron transport</keyword>
<dbReference type="CDD" id="cd01879">
    <property type="entry name" value="FeoB"/>
    <property type="match status" value="1"/>
</dbReference>
<keyword evidence="15" id="KW-0479">Metal-binding</keyword>
<accession>A0AA37KVY3</accession>
<feature type="compositionally biased region" description="Basic residues" evidence="17">
    <location>
        <begin position="86"/>
        <end position="98"/>
    </location>
</feature>
<dbReference type="InterPro" id="IPR027417">
    <property type="entry name" value="P-loop_NTPase"/>
</dbReference>
<evidence type="ECO:0000256" key="17">
    <source>
        <dbReference type="SAM" id="MobiDB-lite"/>
    </source>
</evidence>
<dbReference type="NCBIfam" id="TIGR00437">
    <property type="entry name" value="feoB"/>
    <property type="match status" value="1"/>
</dbReference>
<feature type="transmembrane region" description="Helical" evidence="16">
    <location>
        <begin position="861"/>
        <end position="879"/>
    </location>
</feature>
<feature type="binding site" evidence="15">
    <location>
        <position position="154"/>
    </location>
    <ligand>
        <name>Mg(2+)</name>
        <dbReference type="ChEBI" id="CHEBI:18420"/>
        <label>2</label>
    </ligand>
</feature>
<evidence type="ECO:0000256" key="3">
    <source>
        <dbReference type="ARBA" id="ARBA00022475"/>
    </source>
</evidence>
<dbReference type="InterPro" id="IPR003373">
    <property type="entry name" value="Fe2_transport_prot-B"/>
</dbReference>
<keyword evidence="5 16" id="KW-0812">Transmembrane</keyword>
<dbReference type="InterPro" id="IPR041069">
    <property type="entry name" value="FeoB_Cyto"/>
</dbReference>
<dbReference type="Gene3D" id="2.30.30.90">
    <property type="match status" value="1"/>
</dbReference>
<feature type="transmembrane region" description="Helical" evidence="16">
    <location>
        <begin position="533"/>
        <end position="553"/>
    </location>
</feature>
<feature type="binding site" evidence="15">
    <location>
        <position position="157"/>
    </location>
    <ligand>
        <name>Mg(2+)</name>
        <dbReference type="ChEBI" id="CHEBI:18420"/>
        <label>2</label>
    </ligand>
</feature>
<feature type="transmembrane region" description="Helical" evidence="16">
    <location>
        <begin position="592"/>
        <end position="612"/>
    </location>
</feature>
<evidence type="ECO:0000259" key="18">
    <source>
        <dbReference type="PROSITE" id="PS51711"/>
    </source>
</evidence>
<evidence type="ECO:0000256" key="12">
    <source>
        <dbReference type="ARBA" id="ARBA00031200"/>
    </source>
</evidence>
<keyword evidence="2 16" id="KW-0813">Transport</keyword>
<keyword evidence="3" id="KW-1003">Cell membrane</keyword>
<comment type="function">
    <text evidence="16">Probable transporter of a GTP-driven Fe(2+) uptake system.</text>
</comment>
<keyword evidence="8 16" id="KW-0408">Iron</keyword>
<feature type="domain" description="FeoB-type G" evidence="18">
    <location>
        <begin position="136"/>
        <end position="298"/>
    </location>
</feature>
<keyword evidence="7 16" id="KW-1133">Transmembrane helix</keyword>
<dbReference type="GO" id="GO:0005525">
    <property type="term" value="F:GTP binding"/>
    <property type="evidence" value="ECO:0007669"/>
    <property type="project" value="UniProtKB-KW"/>
</dbReference>
<feature type="transmembrane region" description="Helical" evidence="16">
    <location>
        <begin position="650"/>
        <end position="671"/>
    </location>
</feature>
<evidence type="ECO:0000313" key="20">
    <source>
        <dbReference type="Proteomes" id="UP001055105"/>
    </source>
</evidence>
<dbReference type="PANTHER" id="PTHR43185">
    <property type="entry name" value="FERROUS IRON TRANSPORT PROTEIN B"/>
    <property type="match status" value="1"/>
</dbReference>
<evidence type="ECO:0000256" key="6">
    <source>
        <dbReference type="ARBA" id="ARBA00022741"/>
    </source>
</evidence>
<dbReference type="GO" id="GO:0005886">
    <property type="term" value="C:plasma membrane"/>
    <property type="evidence" value="ECO:0007669"/>
    <property type="project" value="UniProtKB-SubCell"/>
</dbReference>
<dbReference type="EMBL" id="BQOL01000001">
    <property type="protein sequence ID" value="GKI19246.1"/>
    <property type="molecule type" value="Genomic_DNA"/>
</dbReference>
<feature type="compositionally biased region" description="Low complexity" evidence="17">
    <location>
        <begin position="106"/>
        <end position="119"/>
    </location>
</feature>
<evidence type="ECO:0000256" key="11">
    <source>
        <dbReference type="ARBA" id="ARBA00023136"/>
    </source>
</evidence>
<dbReference type="PROSITE" id="PS51711">
    <property type="entry name" value="G_FEOB"/>
    <property type="match status" value="1"/>
</dbReference>
<evidence type="ECO:0000256" key="9">
    <source>
        <dbReference type="ARBA" id="ARBA00023065"/>
    </source>
</evidence>
<gene>
    <name evidence="19" type="ORF">CE91St16_21540</name>
</gene>
<dbReference type="InterPro" id="IPR050860">
    <property type="entry name" value="FeoB_GTPase"/>
</dbReference>
<feature type="binding site" evidence="15">
    <location>
        <position position="158"/>
    </location>
    <ligand>
        <name>Mg(2+)</name>
        <dbReference type="ChEBI" id="CHEBI:18420"/>
        <label>2</label>
    </ligand>
</feature>
<organism evidence="19 20">
    <name type="scientific">Alistipes finegoldii</name>
    <dbReference type="NCBI Taxonomy" id="214856"/>
    <lineage>
        <taxon>Bacteria</taxon>
        <taxon>Pseudomonadati</taxon>
        <taxon>Bacteroidota</taxon>
        <taxon>Bacteroidia</taxon>
        <taxon>Bacteroidales</taxon>
        <taxon>Rikenellaceae</taxon>
        <taxon>Alistipes</taxon>
    </lineage>
</organism>
<dbReference type="InterPro" id="IPR008988">
    <property type="entry name" value="Transcriptional_repressor_C"/>
</dbReference>
<dbReference type="InterPro" id="IPR030389">
    <property type="entry name" value="G_FEOB_dom"/>
</dbReference>
<dbReference type="Gene3D" id="3.40.50.300">
    <property type="entry name" value="P-loop containing nucleotide triphosphate hydrolases"/>
    <property type="match status" value="1"/>
</dbReference>
<dbReference type="InterPro" id="IPR007167">
    <property type="entry name" value="Fe-transptr_FeoA-like"/>
</dbReference>
<evidence type="ECO:0000256" key="10">
    <source>
        <dbReference type="ARBA" id="ARBA00023134"/>
    </source>
</evidence>
<dbReference type="RefSeq" id="WP_244076625.1">
    <property type="nucleotide sequence ID" value="NZ_AP025581.1"/>
</dbReference>
<evidence type="ECO:0000256" key="4">
    <source>
        <dbReference type="ARBA" id="ARBA00022496"/>
    </source>
</evidence>
<feature type="region of interest" description="Disordered" evidence="17">
    <location>
        <begin position="82"/>
        <end position="121"/>
    </location>
</feature>
<dbReference type="GO" id="GO:0015093">
    <property type="term" value="F:ferrous iron transmembrane transporter activity"/>
    <property type="evidence" value="ECO:0007669"/>
    <property type="project" value="UniProtKB-UniRule"/>
</dbReference>
<keyword evidence="15" id="KW-0460">Magnesium</keyword>
<feature type="binding site" evidence="14">
    <location>
        <begin position="189"/>
        <end position="192"/>
    </location>
    <ligand>
        <name>GTP</name>
        <dbReference type="ChEBI" id="CHEBI:37565"/>
        <label>1</label>
    </ligand>
</feature>
<dbReference type="SMART" id="SM00899">
    <property type="entry name" value="FeoA"/>
    <property type="match status" value="1"/>
</dbReference>
<dbReference type="AlphaFoldDB" id="A0AA37KVY3"/>
<keyword evidence="10 14" id="KW-0342">GTP-binding</keyword>
<dbReference type="GO" id="GO:0046914">
    <property type="term" value="F:transition metal ion binding"/>
    <property type="evidence" value="ECO:0007669"/>
    <property type="project" value="InterPro"/>
</dbReference>
<protein>
    <recommendedName>
        <fullName evidence="12 13">Ferrous iron transport protein B</fullName>
    </recommendedName>
</protein>
<dbReference type="Pfam" id="PF04023">
    <property type="entry name" value="FeoA"/>
    <property type="match status" value="1"/>
</dbReference>
<sequence length="882" mass="97101">MRLSELKTGESATILKVTGHGGFRRRIMEMGFVRGQRVEVILNAPLKDPIEYKIMGYDISLRRSEADMVVVLSDSEASEYLAGGGSHHHHHEHHRRHCGCGADGQPAEPEYPTAETPGPDDGCATIDEVINRHSRTIGVALVGNPNSGKTSLFNAISGGHEHVGNYSGVTVGAKIGHRCYRGYRFEVTDLPGTYALSAYTPEERYVRSHIAERTPDVIINSVVASNLERNLYLTTELIDINPRMVVALNMFDELNSSGAELDYDNLGRMLGVPMVPVEARNGKGIEQLLDTVIAVYENQDERVRHIHINMGSVIEEGLRRLNGDMNAFRGELPKAFPPRYYAMKMLEGDRQVEEQLRGCSRWPEWAAIRDLEAKRISEALGEDVETAVANQKYGFIQGALRETFTPGKREEASTTAQIDTFVTHKLWGFPIFFFLMWFMFWCTFSLGAYPQEWIDALVGWIGGAIDYMMPAGPLRDLLVDGIVGGVGAVIVFLPNIMILYLFISFMEDSGYLARAAFIMDRVMHRIGLHGKSFIPLIMGFGCNVPAIMACRTIESRSSRLITILITPFMSCSARIPIYLLLAGTFFAENAGLVMIGLYVLGVVLAVFTARLMRRFMFPVDETPFVMELPPYRLPTWKTTLRHMWDKCAQYLRKMGGMILVASVVVWFLSYYPRTDAGNTPEHYENSYLGRLGRTCEPVFSPLGLNWKAGVALLSGVPAKEIIVSTLGVLYSEGAPAAAQPSGTIEIVAESGEMADTAKLSINDLPNGKVAVIGGADGPTAIYIAETADGRTGLNPGTAAEDAAADGDEETANLARRLTASGDFTHASALAFLVFILLYFPCIATVAAIGSEAGWRWAVASVAYNTLLAWLAAWAVYHLVMWL</sequence>
<feature type="transmembrane region" description="Helical" evidence="16">
    <location>
        <begin position="826"/>
        <end position="849"/>
    </location>
</feature>
<keyword evidence="11 16" id="KW-0472">Membrane</keyword>
<evidence type="ECO:0000256" key="1">
    <source>
        <dbReference type="ARBA" id="ARBA00004651"/>
    </source>
</evidence>
<comment type="subcellular location">
    <subcellularLocation>
        <location evidence="16">Cell inner membrane</location>
        <topology evidence="16">Multi-pass membrane protein</topology>
    </subcellularLocation>
    <subcellularLocation>
        <location evidence="1">Cell membrane</location>
        <topology evidence="1">Multi-pass membrane protein</topology>
    </subcellularLocation>
</comment>
<feature type="binding site" evidence="14">
    <location>
        <begin position="249"/>
        <end position="252"/>
    </location>
    <ligand>
        <name>GTP</name>
        <dbReference type="ChEBI" id="CHEBI:37565"/>
        <label>1</label>
    </ligand>
</feature>
<evidence type="ECO:0000256" key="14">
    <source>
        <dbReference type="PIRSR" id="PIRSR603373-1"/>
    </source>
</evidence>
<dbReference type="SUPFAM" id="SSF50037">
    <property type="entry name" value="C-terminal domain of transcriptional repressors"/>
    <property type="match status" value="1"/>
</dbReference>
<keyword evidence="9" id="KW-0406">Ion transport</keyword>
<dbReference type="Pfam" id="PF17910">
    <property type="entry name" value="FeoB_Cyto"/>
    <property type="match status" value="1"/>
</dbReference>
<evidence type="ECO:0000256" key="2">
    <source>
        <dbReference type="ARBA" id="ARBA00022448"/>
    </source>
</evidence>
<evidence type="ECO:0000256" key="8">
    <source>
        <dbReference type="ARBA" id="ARBA00023004"/>
    </source>
</evidence>
<dbReference type="InterPro" id="IPR011640">
    <property type="entry name" value="Fe2_transport_prot_B_C"/>
</dbReference>
<feature type="transmembrane region" description="Helical" evidence="16">
    <location>
        <begin position="560"/>
        <end position="586"/>
    </location>
</feature>
<dbReference type="PANTHER" id="PTHR43185:SF1">
    <property type="entry name" value="FE(2+) TRANSPORTER FEOB"/>
    <property type="match status" value="1"/>
</dbReference>
<reference evidence="19" key="1">
    <citation type="submission" date="2022-01" db="EMBL/GenBank/DDBJ databases">
        <title>Novel bile acid biosynthetic pathways are enriched in the microbiome of centenarians.</title>
        <authorList>
            <person name="Sato Y."/>
            <person name="Atarashi K."/>
            <person name="Plichta R.D."/>
            <person name="Arai Y."/>
            <person name="Sasajima S."/>
            <person name="Kearney M.S."/>
            <person name="Suda W."/>
            <person name="Takeshita K."/>
            <person name="Sasaki T."/>
            <person name="Okamoto S."/>
            <person name="Skelly N.A."/>
            <person name="Okamura Y."/>
            <person name="Vlamakis H."/>
            <person name="Li Y."/>
            <person name="Tanoue T."/>
            <person name="Takei H."/>
            <person name="Nittono H."/>
            <person name="Narushima S."/>
            <person name="Irie J."/>
            <person name="Itoh H."/>
            <person name="Moriya K."/>
            <person name="Sugiura Y."/>
            <person name="Suematsu M."/>
            <person name="Moritoki N."/>
            <person name="Shibata S."/>
            <person name="Littman R.D."/>
            <person name="Fischbach A.M."/>
            <person name="Uwamino Y."/>
            <person name="Inoue T."/>
            <person name="Honda A."/>
            <person name="Hattori M."/>
            <person name="Murai T."/>
            <person name="Xavier J.R."/>
            <person name="Hirose N."/>
            <person name="Honda K."/>
        </authorList>
    </citation>
    <scope>NUCLEOTIDE SEQUENCE</scope>
    <source>
        <strain evidence="19">CE91-St16</strain>
    </source>
</reference>
<name>A0AA37KVY3_9BACT</name>
<comment type="caution">
    <text evidence="19">The sequence shown here is derived from an EMBL/GenBank/DDBJ whole genome shotgun (WGS) entry which is preliminary data.</text>
</comment>
<evidence type="ECO:0000256" key="16">
    <source>
        <dbReference type="RuleBase" id="RU362098"/>
    </source>
</evidence>
<evidence type="ECO:0000256" key="15">
    <source>
        <dbReference type="PIRSR" id="PIRSR603373-2"/>
    </source>
</evidence>
<evidence type="ECO:0000256" key="13">
    <source>
        <dbReference type="NCBIfam" id="TIGR00437"/>
    </source>
</evidence>
<feature type="transmembrane region" description="Helical" evidence="16">
    <location>
        <begin position="427"/>
        <end position="449"/>
    </location>
</feature>
<dbReference type="Pfam" id="PF02421">
    <property type="entry name" value="FeoB_N"/>
    <property type="match status" value="1"/>
</dbReference>
<proteinExistence type="inferred from homology"/>
<dbReference type="InterPro" id="IPR011642">
    <property type="entry name" value="Gate_dom"/>
</dbReference>